<dbReference type="InterPro" id="IPR003778">
    <property type="entry name" value="CT_A_B"/>
</dbReference>
<dbReference type="SMART" id="SM00797">
    <property type="entry name" value="AHS2"/>
    <property type="match status" value="1"/>
</dbReference>
<organism evidence="5 6">
    <name type="scientific">Pseudorhodobacter antarcticus</name>
    <dbReference type="NCBI Taxonomy" id="1077947"/>
    <lineage>
        <taxon>Bacteria</taxon>
        <taxon>Pseudomonadati</taxon>
        <taxon>Pseudomonadota</taxon>
        <taxon>Alphaproteobacteria</taxon>
        <taxon>Rhodobacterales</taxon>
        <taxon>Paracoccaceae</taxon>
        <taxon>Pseudorhodobacter</taxon>
    </lineage>
</organism>
<dbReference type="InterPro" id="IPR052708">
    <property type="entry name" value="PxpC"/>
</dbReference>
<keyword evidence="3" id="KW-0067">ATP-binding</keyword>
<proteinExistence type="predicted"/>
<sequence>MTTTLTIDSTGPLVTVQDLGRPGFIALGLSTGGAMDRLALYEAAALLGTPAPQTALEMAGRGGTFRVTHATRFALTGAPMSAQIDGTGVAWHASHSLQPGQHLTIGGTLSGSYGYLTFAGGLTAPALLGSPSAHLAAGLGARITAGDTFALGVDATPDRTPQTLSPTDRFNGGSLRLMPGPQSDEFDAATRTRFAQTPFIRSAQANRQGIRLDQSGPAFTAPNAATLMSDFIAPGDVQLTGAGLPYVLMAECQTIGGYPRIGTVIAADLPRMAQAPMGASLAFEWITCDQADVLFQTDAAILAKLRATVQPLRRNPADMRDLLSYQLISGVTRGDELAATI</sequence>
<dbReference type="Pfam" id="PF02626">
    <property type="entry name" value="CT_A_B"/>
    <property type="match status" value="1"/>
</dbReference>
<dbReference type="PANTHER" id="PTHR43309:SF5">
    <property type="entry name" value="5-OXOPROLINASE SUBUNIT C"/>
    <property type="match status" value="1"/>
</dbReference>
<dbReference type="AlphaFoldDB" id="A0A1H8L0P6"/>
<reference evidence="5 6" key="1">
    <citation type="submission" date="2016-10" db="EMBL/GenBank/DDBJ databases">
        <authorList>
            <person name="de Groot N.N."/>
        </authorList>
    </citation>
    <scope>NUCLEOTIDE SEQUENCE [LARGE SCALE GENOMIC DNA]</scope>
    <source>
        <strain evidence="5 6">CGMCC 1.10836</strain>
    </source>
</reference>
<dbReference type="PANTHER" id="PTHR43309">
    <property type="entry name" value="5-OXOPROLINASE SUBUNIT C"/>
    <property type="match status" value="1"/>
</dbReference>
<keyword evidence="1" id="KW-0547">Nucleotide-binding</keyword>
<name>A0A1H8L0P6_9RHOB</name>
<dbReference type="InterPro" id="IPR029000">
    <property type="entry name" value="Cyclophilin-like_dom_sf"/>
</dbReference>
<dbReference type="SUPFAM" id="SSF50891">
    <property type="entry name" value="Cyclophilin-like"/>
    <property type="match status" value="1"/>
</dbReference>
<evidence type="ECO:0000256" key="2">
    <source>
        <dbReference type="ARBA" id="ARBA00022801"/>
    </source>
</evidence>
<protein>
    <submittedName>
        <fullName evidence="5">Allophanate hydrolase</fullName>
    </submittedName>
</protein>
<dbReference type="EMBL" id="FOCO01000037">
    <property type="protein sequence ID" value="SEN98681.1"/>
    <property type="molecule type" value="Genomic_DNA"/>
</dbReference>
<keyword evidence="2 5" id="KW-0378">Hydrolase</keyword>
<evidence type="ECO:0000259" key="4">
    <source>
        <dbReference type="SMART" id="SM00797"/>
    </source>
</evidence>
<evidence type="ECO:0000313" key="5">
    <source>
        <dbReference type="EMBL" id="SEN98681.1"/>
    </source>
</evidence>
<gene>
    <name evidence="5" type="ORF">SAMN05216227_103714</name>
</gene>
<dbReference type="Gene3D" id="2.40.100.10">
    <property type="entry name" value="Cyclophilin-like"/>
    <property type="match status" value="1"/>
</dbReference>
<accession>A0A1H8L0P6</accession>
<dbReference type="RefSeq" id="WP_050520562.1">
    <property type="nucleotide sequence ID" value="NZ_FOCO01000037.1"/>
</dbReference>
<dbReference type="GO" id="GO:0005524">
    <property type="term" value="F:ATP binding"/>
    <property type="evidence" value="ECO:0007669"/>
    <property type="project" value="UniProtKB-KW"/>
</dbReference>
<keyword evidence="6" id="KW-1185">Reference proteome</keyword>
<evidence type="ECO:0000313" key="6">
    <source>
        <dbReference type="Proteomes" id="UP000183002"/>
    </source>
</evidence>
<feature type="domain" description="Carboxyltransferase" evidence="4">
    <location>
        <begin position="26"/>
        <end position="300"/>
    </location>
</feature>
<dbReference type="OrthoDB" id="9768696at2"/>
<dbReference type="Proteomes" id="UP000183002">
    <property type="component" value="Unassembled WGS sequence"/>
</dbReference>
<dbReference type="GO" id="GO:0016787">
    <property type="term" value="F:hydrolase activity"/>
    <property type="evidence" value="ECO:0007669"/>
    <property type="project" value="UniProtKB-KW"/>
</dbReference>
<evidence type="ECO:0000256" key="1">
    <source>
        <dbReference type="ARBA" id="ARBA00022741"/>
    </source>
</evidence>
<evidence type="ECO:0000256" key="3">
    <source>
        <dbReference type="ARBA" id="ARBA00022840"/>
    </source>
</evidence>
<dbReference type="STRING" id="1077947.SAMN05216227_103714"/>